<comment type="caution">
    <text evidence="2">The sequence shown here is derived from an EMBL/GenBank/DDBJ whole genome shotgun (WGS) entry which is preliminary data.</text>
</comment>
<feature type="region of interest" description="Disordered" evidence="1">
    <location>
        <begin position="71"/>
        <end position="124"/>
    </location>
</feature>
<accession>A0A445E6U7</accession>
<feature type="compositionally biased region" description="Basic and acidic residues" evidence="1">
    <location>
        <begin position="88"/>
        <end position="102"/>
    </location>
</feature>
<gene>
    <name evidence="2" type="ORF">Ahy_A02g005330</name>
</gene>
<protein>
    <recommendedName>
        <fullName evidence="4">DUF4283 domain-containing protein</fullName>
    </recommendedName>
</protein>
<dbReference type="Proteomes" id="UP000289738">
    <property type="component" value="Chromosome A02"/>
</dbReference>
<dbReference type="AlphaFoldDB" id="A0A445E6U7"/>
<evidence type="ECO:0008006" key="4">
    <source>
        <dbReference type="Google" id="ProtNLM"/>
    </source>
</evidence>
<evidence type="ECO:0000313" key="2">
    <source>
        <dbReference type="EMBL" id="RYR71025.1"/>
    </source>
</evidence>
<evidence type="ECO:0000313" key="3">
    <source>
        <dbReference type="Proteomes" id="UP000289738"/>
    </source>
</evidence>
<proteinExistence type="predicted"/>
<reference evidence="2 3" key="1">
    <citation type="submission" date="2019-01" db="EMBL/GenBank/DDBJ databases">
        <title>Sequencing of cultivated peanut Arachis hypogaea provides insights into genome evolution and oil improvement.</title>
        <authorList>
            <person name="Chen X."/>
        </authorList>
    </citation>
    <scope>NUCLEOTIDE SEQUENCE [LARGE SCALE GENOMIC DNA]</scope>
    <source>
        <strain evidence="3">cv. Fuhuasheng</strain>
        <tissue evidence="2">Leaves</tissue>
    </source>
</reference>
<dbReference type="EMBL" id="SDMP01000002">
    <property type="protein sequence ID" value="RYR71025.1"/>
    <property type="molecule type" value="Genomic_DNA"/>
</dbReference>
<keyword evidence="3" id="KW-1185">Reference proteome</keyword>
<sequence>MDHYLLVQRWRLLFLPQEIDVQKVAIWIRIPNLLVELYNKGHRIENCSEKTLSIITNTAWGAVDAGALNSGEGINKRENNLKLQDLQKNQKEKDKIMAEDQGSKSNAPKESQQNRQDFHNENAN</sequence>
<evidence type="ECO:0000256" key="1">
    <source>
        <dbReference type="SAM" id="MobiDB-lite"/>
    </source>
</evidence>
<name>A0A445E6U7_ARAHY</name>
<feature type="compositionally biased region" description="Polar residues" evidence="1">
    <location>
        <begin position="103"/>
        <end position="115"/>
    </location>
</feature>
<organism evidence="2 3">
    <name type="scientific">Arachis hypogaea</name>
    <name type="common">Peanut</name>
    <dbReference type="NCBI Taxonomy" id="3818"/>
    <lineage>
        <taxon>Eukaryota</taxon>
        <taxon>Viridiplantae</taxon>
        <taxon>Streptophyta</taxon>
        <taxon>Embryophyta</taxon>
        <taxon>Tracheophyta</taxon>
        <taxon>Spermatophyta</taxon>
        <taxon>Magnoliopsida</taxon>
        <taxon>eudicotyledons</taxon>
        <taxon>Gunneridae</taxon>
        <taxon>Pentapetalae</taxon>
        <taxon>rosids</taxon>
        <taxon>fabids</taxon>
        <taxon>Fabales</taxon>
        <taxon>Fabaceae</taxon>
        <taxon>Papilionoideae</taxon>
        <taxon>50 kb inversion clade</taxon>
        <taxon>dalbergioids sensu lato</taxon>
        <taxon>Dalbergieae</taxon>
        <taxon>Pterocarpus clade</taxon>
        <taxon>Arachis</taxon>
    </lineage>
</organism>